<proteinExistence type="predicted"/>
<reference evidence="1" key="2">
    <citation type="journal article" date="2015" name="Data Brief">
        <title>Shoot transcriptome of the giant reed, Arundo donax.</title>
        <authorList>
            <person name="Barrero R.A."/>
            <person name="Guerrero F.D."/>
            <person name="Moolhuijzen P."/>
            <person name="Goolsby J.A."/>
            <person name="Tidwell J."/>
            <person name="Bellgard S.E."/>
            <person name="Bellgard M.I."/>
        </authorList>
    </citation>
    <scope>NUCLEOTIDE SEQUENCE</scope>
    <source>
        <tissue evidence="1">Shoot tissue taken approximately 20 cm above the soil surface</tissue>
    </source>
</reference>
<evidence type="ECO:0000313" key="1">
    <source>
        <dbReference type="EMBL" id="JAD21851.1"/>
    </source>
</evidence>
<organism evidence="1">
    <name type="scientific">Arundo donax</name>
    <name type="common">Giant reed</name>
    <name type="synonym">Donax arundinaceus</name>
    <dbReference type="NCBI Taxonomy" id="35708"/>
    <lineage>
        <taxon>Eukaryota</taxon>
        <taxon>Viridiplantae</taxon>
        <taxon>Streptophyta</taxon>
        <taxon>Embryophyta</taxon>
        <taxon>Tracheophyta</taxon>
        <taxon>Spermatophyta</taxon>
        <taxon>Magnoliopsida</taxon>
        <taxon>Liliopsida</taxon>
        <taxon>Poales</taxon>
        <taxon>Poaceae</taxon>
        <taxon>PACMAD clade</taxon>
        <taxon>Arundinoideae</taxon>
        <taxon>Arundineae</taxon>
        <taxon>Arundo</taxon>
    </lineage>
</organism>
<protein>
    <submittedName>
        <fullName evidence="1">Uncharacterized protein</fullName>
    </submittedName>
</protein>
<name>A0A0A8Y6V9_ARUDO</name>
<dbReference type="EMBL" id="GBRH01276044">
    <property type="protein sequence ID" value="JAD21851.1"/>
    <property type="molecule type" value="Transcribed_RNA"/>
</dbReference>
<accession>A0A0A8Y6V9</accession>
<sequence>MAQTSLNHKRMSLVY</sequence>
<reference evidence="1" key="1">
    <citation type="submission" date="2014-09" db="EMBL/GenBank/DDBJ databases">
        <authorList>
            <person name="Magalhaes I.L.F."/>
            <person name="Oliveira U."/>
            <person name="Santos F.R."/>
            <person name="Vidigal T.H.D.A."/>
            <person name="Brescovit A.D."/>
            <person name="Santos A.J."/>
        </authorList>
    </citation>
    <scope>NUCLEOTIDE SEQUENCE</scope>
    <source>
        <tissue evidence="1">Shoot tissue taken approximately 20 cm above the soil surface</tissue>
    </source>
</reference>